<dbReference type="EMBL" id="MPZS01000002">
    <property type="protein sequence ID" value="OOY11782.1"/>
    <property type="molecule type" value="Genomic_DNA"/>
</dbReference>
<evidence type="ECO:0000313" key="7">
    <source>
        <dbReference type="Proteomes" id="UP000242224"/>
    </source>
</evidence>
<feature type="chain" id="PRO_5045343279" description="LamG-like jellyroll fold domain-containing protein" evidence="4">
    <location>
        <begin position="32"/>
        <end position="562"/>
    </location>
</feature>
<name>A0ABX3MK47_9RHOB</name>
<sequence length="562" mass="60026">MIQWEKCAYWLFLVAFVCAAFGISSASPAYAACANPTGMQGEIIYNSSAGFFQGCKADDTWQALHGNGPGAPPTNGLVGYWSMDDISGTTVVDGSGNGNDGSWVSDDSPALVKTAPGMIGNAASFDGLGDGIFLENTYQGAFSFASANAFTISAWTKLAALQANTTVFTRGGVNTASDGTTYALFTRAANKWTTNISDGTSQHIMYDTTEIDSQRVDQWTHFTVTWDGTSFILYKNGTIVSTSAPGLALWESTTQNVRGTSIGAEMRDISTVDNEFNGLIDEVYVYDRALSGNEVENVYLSAAPEIGYFVLIGNQPTNVEGNEFTGNLGGLSGANSTCLSWLTTYDWLGSSIANRTNMLTESNVKAWLCDDSECQNFNPNTQYAFGKTEAGEETTGGMAFAADANGLYPSADTDSWDTDQYFARWTYYWTGRAADFSADIGNTCNNWTLGTGGSGRRGDTSSNSSTRWNDTTQSCGTTDQFACFVNPQTQCSNPTGNSGEIIYNSSERVFQGCALFNWIALHAAGSGGGGCSNPSGQTGEIMYNSSFDAFQGCTFDGWVAFH</sequence>
<feature type="domain" description="LamG-like jellyroll fold" evidence="5">
    <location>
        <begin position="148"/>
        <end position="293"/>
    </location>
</feature>
<reference evidence="6 7" key="1">
    <citation type="submission" date="2016-11" db="EMBL/GenBank/DDBJ databases">
        <title>A multilocus sequence analysis scheme for characterization of bacteria in the genus Thioclava.</title>
        <authorList>
            <person name="Liu Y."/>
            <person name="Shao Z."/>
        </authorList>
    </citation>
    <scope>NUCLEOTIDE SEQUENCE [LARGE SCALE GENOMIC DNA]</scope>
    <source>
        <strain evidence="6 7">11.10-0-13</strain>
    </source>
</reference>
<keyword evidence="1 4" id="KW-0732">Signal</keyword>
<protein>
    <recommendedName>
        <fullName evidence="5">LamG-like jellyroll fold domain-containing protein</fullName>
    </recommendedName>
</protein>
<evidence type="ECO:0000256" key="3">
    <source>
        <dbReference type="SAM" id="MobiDB-lite"/>
    </source>
</evidence>
<keyword evidence="7" id="KW-1185">Reference proteome</keyword>
<evidence type="ECO:0000259" key="5">
    <source>
        <dbReference type="SMART" id="SM00560"/>
    </source>
</evidence>
<dbReference type="SMART" id="SM00560">
    <property type="entry name" value="LamGL"/>
    <property type="match status" value="1"/>
</dbReference>
<comment type="caution">
    <text evidence="6">The sequence shown here is derived from an EMBL/GenBank/DDBJ whole genome shotgun (WGS) entry which is preliminary data.</text>
</comment>
<gene>
    <name evidence="6" type="ORF">BMG00_11895</name>
</gene>
<evidence type="ECO:0000256" key="4">
    <source>
        <dbReference type="SAM" id="SignalP"/>
    </source>
</evidence>
<proteinExistence type="predicted"/>
<evidence type="ECO:0000256" key="2">
    <source>
        <dbReference type="ARBA" id="ARBA00023157"/>
    </source>
</evidence>
<accession>A0ABX3MK47</accession>
<dbReference type="InterPro" id="IPR013320">
    <property type="entry name" value="ConA-like_dom_sf"/>
</dbReference>
<feature type="signal peptide" evidence="4">
    <location>
        <begin position="1"/>
        <end position="31"/>
    </location>
</feature>
<dbReference type="SUPFAM" id="SSF49899">
    <property type="entry name" value="Concanavalin A-like lectins/glucanases"/>
    <property type="match status" value="1"/>
</dbReference>
<evidence type="ECO:0000256" key="1">
    <source>
        <dbReference type="ARBA" id="ARBA00022729"/>
    </source>
</evidence>
<organism evidence="6 7">
    <name type="scientific">Thioclava marina</name>
    <dbReference type="NCBI Taxonomy" id="1915077"/>
    <lineage>
        <taxon>Bacteria</taxon>
        <taxon>Pseudomonadati</taxon>
        <taxon>Pseudomonadota</taxon>
        <taxon>Alphaproteobacteria</taxon>
        <taxon>Rhodobacterales</taxon>
        <taxon>Paracoccaceae</taxon>
        <taxon>Thioclava</taxon>
    </lineage>
</organism>
<dbReference type="Gene3D" id="2.60.120.200">
    <property type="match status" value="1"/>
</dbReference>
<feature type="region of interest" description="Disordered" evidence="3">
    <location>
        <begin position="453"/>
        <end position="472"/>
    </location>
</feature>
<dbReference type="RefSeq" id="WP_078574478.1">
    <property type="nucleotide sequence ID" value="NZ_MPZS01000002.1"/>
</dbReference>
<dbReference type="Pfam" id="PF13385">
    <property type="entry name" value="Laminin_G_3"/>
    <property type="match status" value="1"/>
</dbReference>
<dbReference type="Proteomes" id="UP000242224">
    <property type="component" value="Unassembled WGS sequence"/>
</dbReference>
<keyword evidence="2" id="KW-1015">Disulfide bond</keyword>
<dbReference type="InterPro" id="IPR006558">
    <property type="entry name" value="LamG-like"/>
</dbReference>
<evidence type="ECO:0000313" key="6">
    <source>
        <dbReference type="EMBL" id="OOY11782.1"/>
    </source>
</evidence>